<evidence type="ECO:0000256" key="1">
    <source>
        <dbReference type="SAM" id="Phobius"/>
    </source>
</evidence>
<protein>
    <submittedName>
        <fullName evidence="2">Uncharacterized protein</fullName>
    </submittedName>
</protein>
<evidence type="ECO:0000313" key="2">
    <source>
        <dbReference type="EMBL" id="KAJ3093722.1"/>
    </source>
</evidence>
<keyword evidence="1" id="KW-0472">Membrane</keyword>
<evidence type="ECO:0000313" key="3">
    <source>
        <dbReference type="Proteomes" id="UP001211907"/>
    </source>
</evidence>
<organism evidence="2 3">
    <name type="scientific">Physocladia obscura</name>
    <dbReference type="NCBI Taxonomy" id="109957"/>
    <lineage>
        <taxon>Eukaryota</taxon>
        <taxon>Fungi</taxon>
        <taxon>Fungi incertae sedis</taxon>
        <taxon>Chytridiomycota</taxon>
        <taxon>Chytridiomycota incertae sedis</taxon>
        <taxon>Chytridiomycetes</taxon>
        <taxon>Chytridiales</taxon>
        <taxon>Chytriomycetaceae</taxon>
        <taxon>Physocladia</taxon>
    </lineage>
</organism>
<keyword evidence="1" id="KW-0812">Transmembrane</keyword>
<feature type="transmembrane region" description="Helical" evidence="1">
    <location>
        <begin position="177"/>
        <end position="201"/>
    </location>
</feature>
<proteinExistence type="predicted"/>
<feature type="transmembrane region" description="Helical" evidence="1">
    <location>
        <begin position="12"/>
        <end position="38"/>
    </location>
</feature>
<keyword evidence="1" id="KW-1133">Transmembrane helix</keyword>
<feature type="transmembrane region" description="Helical" evidence="1">
    <location>
        <begin position="251"/>
        <end position="272"/>
    </location>
</feature>
<accession>A0AAD5ST68</accession>
<feature type="transmembrane region" description="Helical" evidence="1">
    <location>
        <begin position="140"/>
        <end position="157"/>
    </location>
</feature>
<gene>
    <name evidence="2" type="ORF">HK100_006439</name>
</gene>
<sequence>MSIVSIFAQISWQSYVIIPSVLLVVMFAALIVFAIMVLRYETFLIGIPWSYKSLATTFNISLLVMILSTMILYIVNIILYTCILQIYTTVASCPTFEDTVKYTGMSQILCYTAYEIAYLNYTYKRTIAMMKRSFPKLSAWLKRIMPFVPFLIGIQIIPDFCLDNMVTTSTSPETIQIVESITFAALGLTGVITISLDVVFLATFIVQVRKTHSDGDRAEEKFMVIATHGIGIVTVSFFVFAAYVIEWAYGIYFMQTLNSVFFGISVLILVNMKVVLYRLKMKRNDTMQAYALILPGGVCETAIDSSRTTQQTAFG</sequence>
<reference evidence="2" key="1">
    <citation type="submission" date="2020-05" db="EMBL/GenBank/DDBJ databases">
        <title>Phylogenomic resolution of chytrid fungi.</title>
        <authorList>
            <person name="Stajich J.E."/>
            <person name="Amses K."/>
            <person name="Simmons R."/>
            <person name="Seto K."/>
            <person name="Myers J."/>
            <person name="Bonds A."/>
            <person name="Quandt C.A."/>
            <person name="Barry K."/>
            <person name="Liu P."/>
            <person name="Grigoriev I."/>
            <person name="Longcore J.E."/>
            <person name="James T.Y."/>
        </authorList>
    </citation>
    <scope>NUCLEOTIDE SEQUENCE</scope>
    <source>
        <strain evidence="2">JEL0513</strain>
    </source>
</reference>
<feature type="transmembrane region" description="Helical" evidence="1">
    <location>
        <begin position="58"/>
        <end position="87"/>
    </location>
</feature>
<feature type="transmembrane region" description="Helical" evidence="1">
    <location>
        <begin position="222"/>
        <end position="245"/>
    </location>
</feature>
<dbReference type="AlphaFoldDB" id="A0AAD5ST68"/>
<keyword evidence="3" id="KW-1185">Reference proteome</keyword>
<comment type="caution">
    <text evidence="2">The sequence shown here is derived from an EMBL/GenBank/DDBJ whole genome shotgun (WGS) entry which is preliminary data.</text>
</comment>
<dbReference type="Proteomes" id="UP001211907">
    <property type="component" value="Unassembled WGS sequence"/>
</dbReference>
<name>A0AAD5ST68_9FUNG</name>
<feature type="transmembrane region" description="Helical" evidence="1">
    <location>
        <begin position="99"/>
        <end position="119"/>
    </location>
</feature>
<dbReference type="EMBL" id="JADGJH010002993">
    <property type="protein sequence ID" value="KAJ3093722.1"/>
    <property type="molecule type" value="Genomic_DNA"/>
</dbReference>